<feature type="domain" description="PepSY" evidence="2">
    <location>
        <begin position="86"/>
        <end position="144"/>
    </location>
</feature>
<sequence>MVTSSKAKKVLFTALAGLGVTVGAAGLANAATSQTTPTTPPAAELQQAGTGDSPDYTSSVTVPQSPDTETDNEAADAAKLAAVATVTAEQATAAATAAVPGTAGTPELSDENGNVVYDVEVTAADGSKVGVKVDAGNGSVLAQETDDAGDEKGADKGEGPQGTQSGSETPDAPTSN</sequence>
<evidence type="ECO:0000256" key="1">
    <source>
        <dbReference type="SAM" id="MobiDB-lite"/>
    </source>
</evidence>
<feature type="region of interest" description="Disordered" evidence="1">
    <location>
        <begin position="31"/>
        <end position="75"/>
    </location>
</feature>
<dbReference type="InterPro" id="IPR025711">
    <property type="entry name" value="PepSY"/>
</dbReference>
<dbReference type="EMBL" id="CAFBQW010000025">
    <property type="protein sequence ID" value="CAB5062933.1"/>
    <property type="molecule type" value="Genomic_DNA"/>
</dbReference>
<dbReference type="Gene3D" id="3.10.450.40">
    <property type="match status" value="1"/>
</dbReference>
<feature type="region of interest" description="Disordered" evidence="1">
    <location>
        <begin position="92"/>
        <end position="112"/>
    </location>
</feature>
<gene>
    <name evidence="3" type="ORF">UFOPK2582_00075</name>
    <name evidence="4" type="ORF">UFOPK3914_00115</name>
    <name evidence="5" type="ORF">UFOPK4354_00373</name>
</gene>
<dbReference type="AlphaFoldDB" id="A0A6J6NKD8"/>
<dbReference type="EMBL" id="CAEZXS010000004">
    <property type="protein sequence ID" value="CAB4685205.1"/>
    <property type="molecule type" value="Genomic_DNA"/>
</dbReference>
<dbReference type="Pfam" id="PF03413">
    <property type="entry name" value="PepSY"/>
    <property type="match status" value="1"/>
</dbReference>
<name>A0A6J6NKD8_9ZZZZ</name>
<feature type="compositionally biased region" description="Low complexity" evidence="1">
    <location>
        <begin position="92"/>
        <end position="107"/>
    </location>
</feature>
<evidence type="ECO:0000313" key="3">
    <source>
        <dbReference type="EMBL" id="CAB4685205.1"/>
    </source>
</evidence>
<dbReference type="EMBL" id="CAFBOG010000005">
    <property type="protein sequence ID" value="CAB4968655.1"/>
    <property type="molecule type" value="Genomic_DNA"/>
</dbReference>
<evidence type="ECO:0000313" key="5">
    <source>
        <dbReference type="EMBL" id="CAB5062933.1"/>
    </source>
</evidence>
<organism evidence="3">
    <name type="scientific">freshwater metagenome</name>
    <dbReference type="NCBI Taxonomy" id="449393"/>
    <lineage>
        <taxon>unclassified sequences</taxon>
        <taxon>metagenomes</taxon>
        <taxon>ecological metagenomes</taxon>
    </lineage>
</organism>
<protein>
    <submittedName>
        <fullName evidence="3">Unannotated protein</fullName>
    </submittedName>
</protein>
<feature type="compositionally biased region" description="Polar residues" evidence="1">
    <location>
        <begin position="55"/>
        <end position="66"/>
    </location>
</feature>
<feature type="compositionally biased region" description="Polar residues" evidence="1">
    <location>
        <begin position="161"/>
        <end position="176"/>
    </location>
</feature>
<feature type="region of interest" description="Disordered" evidence="1">
    <location>
        <begin position="130"/>
        <end position="176"/>
    </location>
</feature>
<evidence type="ECO:0000313" key="4">
    <source>
        <dbReference type="EMBL" id="CAB4968655.1"/>
    </source>
</evidence>
<accession>A0A6J6NKD8</accession>
<proteinExistence type="predicted"/>
<feature type="compositionally biased region" description="Low complexity" evidence="1">
    <location>
        <begin position="31"/>
        <end position="48"/>
    </location>
</feature>
<reference evidence="3" key="1">
    <citation type="submission" date="2020-05" db="EMBL/GenBank/DDBJ databases">
        <authorList>
            <person name="Chiriac C."/>
            <person name="Salcher M."/>
            <person name="Ghai R."/>
            <person name="Kavagutti S V."/>
        </authorList>
    </citation>
    <scope>NUCLEOTIDE SEQUENCE</scope>
</reference>
<evidence type="ECO:0000259" key="2">
    <source>
        <dbReference type="Pfam" id="PF03413"/>
    </source>
</evidence>